<sequence length="93" mass="10550">MTKMTREEEFKIIQKIRELDAEGKHEEAHKEREKLPLAPHLIEAGRVSMGDKDFFSSGFNLSEAGPEIIKAGRKAIGDQLFFEKHPGLSELTK</sequence>
<dbReference type="KEGG" id="dhy:DESAM_10002"/>
<accession>L0R5M8</accession>
<dbReference type="HOGENOM" id="CLU_2394929_0_0_7"/>
<gene>
    <name evidence="1" type="ORF">DESAM_10002</name>
</gene>
<keyword evidence="2" id="KW-1185">Reference proteome</keyword>
<protein>
    <submittedName>
        <fullName evidence="1">Uncharacterized protein</fullName>
    </submittedName>
</protein>
<reference evidence="1 2" key="1">
    <citation type="submission" date="2012-10" db="EMBL/GenBank/DDBJ databases">
        <authorList>
            <person name="Genoscope - CEA"/>
        </authorList>
    </citation>
    <scope>NUCLEOTIDE SEQUENCE [LARGE SCALE GENOMIC DNA]</scope>
    <source>
        <strain evidence="2">AM13 / DSM 14728</strain>
    </source>
</reference>
<dbReference type="OrthoDB" id="5472266at2"/>
<evidence type="ECO:0000313" key="1">
    <source>
        <dbReference type="EMBL" id="CCO21983.1"/>
    </source>
</evidence>
<evidence type="ECO:0000313" key="2">
    <source>
        <dbReference type="Proteomes" id="UP000010808"/>
    </source>
</evidence>
<dbReference type="STRING" id="1121451.DESAM_10002"/>
<dbReference type="RefSeq" id="WP_015334593.1">
    <property type="nucleotide sequence ID" value="NC_020055.1"/>
</dbReference>
<name>L0R5M8_9BACT</name>
<dbReference type="EMBL" id="FO203522">
    <property type="protein sequence ID" value="CCO21983.1"/>
    <property type="molecule type" value="Genomic_DNA"/>
</dbReference>
<dbReference type="AlphaFoldDB" id="L0R5M8"/>
<dbReference type="Proteomes" id="UP000010808">
    <property type="component" value="Chromosome"/>
</dbReference>
<dbReference type="PATRIC" id="fig|1121451.3.peg.1"/>
<organism evidence="1 2">
    <name type="scientific">Maridesulfovibrio hydrothermalis AM13 = DSM 14728</name>
    <dbReference type="NCBI Taxonomy" id="1121451"/>
    <lineage>
        <taxon>Bacteria</taxon>
        <taxon>Pseudomonadati</taxon>
        <taxon>Thermodesulfobacteriota</taxon>
        <taxon>Desulfovibrionia</taxon>
        <taxon>Desulfovibrionales</taxon>
        <taxon>Desulfovibrionaceae</taxon>
        <taxon>Maridesulfovibrio</taxon>
    </lineage>
</organism>
<proteinExistence type="predicted"/>